<evidence type="ECO:0000256" key="4">
    <source>
        <dbReference type="ARBA" id="ARBA00023172"/>
    </source>
</evidence>
<evidence type="ECO:0000259" key="6">
    <source>
        <dbReference type="PROSITE" id="PS51900"/>
    </source>
</evidence>
<dbReference type="Gene3D" id="1.10.443.10">
    <property type="entry name" value="Intergrase catalytic core"/>
    <property type="match status" value="1"/>
</dbReference>
<feature type="domain" description="Core-binding (CB)" evidence="6">
    <location>
        <begin position="184"/>
        <end position="270"/>
    </location>
</feature>
<dbReference type="GO" id="GO:0015074">
    <property type="term" value="P:DNA integration"/>
    <property type="evidence" value="ECO:0007669"/>
    <property type="project" value="UniProtKB-KW"/>
</dbReference>
<dbReference type="InterPro" id="IPR050808">
    <property type="entry name" value="Phage_Integrase"/>
</dbReference>
<evidence type="ECO:0000313" key="8">
    <source>
        <dbReference type="Proteomes" id="UP000051326"/>
    </source>
</evidence>
<sequence length="497" mass="55785">MEWHPATVSLRGEIYYVVMTVPLEARAAMDGKPQVRRSARTTDRKIAEQRRFELEGVLREQVTRAVRKAGLHQVESKYLRAVRELRLMNHVYGHGYDEEFNEPVLQTLAEPPQSLREAEDAIQQLQQFALSLRQAELSPEDAGAFIRLYEHFQGQPPSAGLAQEWVDAAVSELGACFSTEDASPTLSSYLDNYERKLDLRIGQNDLKPKTAKARVKNIRQFIDAVGDLPLHSLQATNAYVFAQHLAGEGHANSTIKTRISDVSTMLEAAVQDGELAQNPFLNLKLSRIGTRGQHYAPLSDELLGQLFSIPKLPQAVREIWAFLICTGMRLDEAALCKLHQVKEQDGILYFDLQNAEVKNRQSQRRVPICSTLEPLIRRMLHDRAGCDRLFDFPIKADGKSRASEKCGYWMKKVNLNKISGDPSARYTNHSMRGSFKDKMRDAEVGLEVHNAILGHDQHTVSASYGRGPSLAAMKTAVDKAQHPYLGWIAQGTACREG</sequence>
<dbReference type="AlphaFoldDB" id="A0A0P1H9P0"/>
<keyword evidence="2" id="KW-0229">DNA integration</keyword>
<dbReference type="InterPro" id="IPR011010">
    <property type="entry name" value="DNA_brk_join_enz"/>
</dbReference>
<keyword evidence="4" id="KW-0233">DNA recombination</keyword>
<dbReference type="GO" id="GO:0003677">
    <property type="term" value="F:DNA binding"/>
    <property type="evidence" value="ECO:0007669"/>
    <property type="project" value="UniProtKB-UniRule"/>
</dbReference>
<dbReference type="InterPro" id="IPR044068">
    <property type="entry name" value="CB"/>
</dbReference>
<dbReference type="Proteomes" id="UP000051326">
    <property type="component" value="Unassembled WGS sequence"/>
</dbReference>
<dbReference type="GO" id="GO:0006310">
    <property type="term" value="P:DNA recombination"/>
    <property type="evidence" value="ECO:0007669"/>
    <property type="project" value="UniProtKB-KW"/>
</dbReference>
<name>A0A0P1H9P0_9RHOB</name>
<dbReference type="PANTHER" id="PTHR30629">
    <property type="entry name" value="PROPHAGE INTEGRASE"/>
    <property type="match status" value="1"/>
</dbReference>
<organism evidence="7 8">
    <name type="scientific">Leisingera aquaemixtae</name>
    <dbReference type="NCBI Taxonomy" id="1396826"/>
    <lineage>
        <taxon>Bacteria</taxon>
        <taxon>Pseudomonadati</taxon>
        <taxon>Pseudomonadota</taxon>
        <taxon>Alphaproteobacteria</taxon>
        <taxon>Rhodobacterales</taxon>
        <taxon>Roseobacteraceae</taxon>
        <taxon>Leisingera</taxon>
    </lineage>
</organism>
<dbReference type="Pfam" id="PF00589">
    <property type="entry name" value="Phage_integrase"/>
    <property type="match status" value="1"/>
</dbReference>
<dbReference type="PROSITE" id="PS51900">
    <property type="entry name" value="CB"/>
    <property type="match status" value="1"/>
</dbReference>
<comment type="similarity">
    <text evidence="1">Belongs to the 'phage' integrase family.</text>
</comment>
<dbReference type="STRING" id="1396826.PHA8399_01848"/>
<evidence type="ECO:0000256" key="3">
    <source>
        <dbReference type="ARBA" id="ARBA00023125"/>
    </source>
</evidence>
<evidence type="ECO:0000256" key="2">
    <source>
        <dbReference type="ARBA" id="ARBA00022908"/>
    </source>
</evidence>
<dbReference type="PANTHER" id="PTHR30629:SF2">
    <property type="entry name" value="PROPHAGE INTEGRASE INTS-RELATED"/>
    <property type="match status" value="1"/>
</dbReference>
<gene>
    <name evidence="7" type="ORF">PHA8399_01848</name>
</gene>
<dbReference type="InterPro" id="IPR002104">
    <property type="entry name" value="Integrase_catalytic"/>
</dbReference>
<dbReference type="EMBL" id="CYSR01000021">
    <property type="protein sequence ID" value="CUH99723.1"/>
    <property type="molecule type" value="Genomic_DNA"/>
</dbReference>
<dbReference type="InterPro" id="IPR013762">
    <property type="entry name" value="Integrase-like_cat_sf"/>
</dbReference>
<dbReference type="Gene3D" id="1.10.150.130">
    <property type="match status" value="1"/>
</dbReference>
<dbReference type="SUPFAM" id="SSF56349">
    <property type="entry name" value="DNA breaking-rejoining enzymes"/>
    <property type="match status" value="1"/>
</dbReference>
<proteinExistence type="inferred from homology"/>
<evidence type="ECO:0000256" key="5">
    <source>
        <dbReference type="PROSITE-ProRule" id="PRU01248"/>
    </source>
</evidence>
<keyword evidence="3 5" id="KW-0238">DNA-binding</keyword>
<accession>A0A0P1H9P0</accession>
<evidence type="ECO:0000256" key="1">
    <source>
        <dbReference type="ARBA" id="ARBA00008857"/>
    </source>
</evidence>
<evidence type="ECO:0000313" key="7">
    <source>
        <dbReference type="EMBL" id="CUH99723.1"/>
    </source>
</evidence>
<dbReference type="InterPro" id="IPR010998">
    <property type="entry name" value="Integrase_recombinase_N"/>
</dbReference>
<reference evidence="7 8" key="1">
    <citation type="submission" date="2015-09" db="EMBL/GenBank/DDBJ databases">
        <authorList>
            <consortium name="Swine Surveillance"/>
        </authorList>
    </citation>
    <scope>NUCLEOTIDE SEQUENCE [LARGE SCALE GENOMIC DNA]</scope>
    <source>
        <strain evidence="7 8">CECT 8399</strain>
    </source>
</reference>
<protein>
    <submittedName>
        <fullName evidence="7">Tyrosine recombinase XerC</fullName>
    </submittedName>
</protein>